<evidence type="ECO:0000256" key="4">
    <source>
        <dbReference type="ARBA" id="ARBA00093779"/>
    </source>
</evidence>
<dbReference type="Pfam" id="PF26323">
    <property type="entry name" value="EsxC"/>
    <property type="match status" value="1"/>
</dbReference>
<evidence type="ECO:0000256" key="1">
    <source>
        <dbReference type="ARBA" id="ARBA00004613"/>
    </source>
</evidence>
<protein>
    <submittedName>
        <fullName evidence="6">Uncharacterized protein</fullName>
    </submittedName>
</protein>
<dbReference type="Proteomes" id="UP000674938">
    <property type="component" value="Unassembled WGS sequence"/>
</dbReference>
<reference evidence="6" key="1">
    <citation type="submission" date="2020-12" db="EMBL/GenBank/DDBJ databases">
        <title>Vagococcus allomyrinae sp. nov. and Enterococcus lavae sp. nov., isolated from the larvae of Allomyrina dichotoma.</title>
        <authorList>
            <person name="Lee S.D."/>
        </authorList>
    </citation>
    <scope>NUCLEOTIDE SEQUENCE</scope>
    <source>
        <strain evidence="6">BWB3-3</strain>
    </source>
</reference>
<sequence>MFLTANYEAKKEKYKALKIELTEYRSQHNRIITQLTDLMNSATGRFTSVSATSDMPNGDTLNKTEEIVEEIERLLKQVKNRNDSLDEGVSIAMKKYTHYLDLYVAEKKREADYHAEQARIVLDRLNKQQEAMRNNKIIPK</sequence>
<gene>
    <name evidence="6" type="ORF">I6N95_08170</name>
</gene>
<dbReference type="AlphaFoldDB" id="A0A940SVD8"/>
<accession>A0A940SVD8</accession>
<dbReference type="RefSeq" id="WP_209526578.1">
    <property type="nucleotide sequence ID" value="NZ_JAEEGA010000004.1"/>
</dbReference>
<dbReference type="InterPro" id="IPR058928">
    <property type="entry name" value="EsxC"/>
</dbReference>
<keyword evidence="2" id="KW-0964">Secreted</keyword>
<comment type="caution">
    <text evidence="6">The sequence shown here is derived from an EMBL/GenBank/DDBJ whole genome shotgun (WGS) entry which is preliminary data.</text>
</comment>
<comment type="similarity">
    <text evidence="4">Belongs to the EsxC family.</text>
</comment>
<feature type="coiled-coil region" evidence="5">
    <location>
        <begin position="61"/>
        <end position="88"/>
    </location>
</feature>
<evidence type="ECO:0000256" key="2">
    <source>
        <dbReference type="ARBA" id="ARBA00022525"/>
    </source>
</evidence>
<proteinExistence type="inferred from homology"/>
<dbReference type="EMBL" id="JAEEGA010000004">
    <property type="protein sequence ID" value="MBP1040976.1"/>
    <property type="molecule type" value="Genomic_DNA"/>
</dbReference>
<comment type="subcellular location">
    <subcellularLocation>
        <location evidence="1">Secreted</location>
    </subcellularLocation>
</comment>
<evidence type="ECO:0000313" key="6">
    <source>
        <dbReference type="EMBL" id="MBP1040976.1"/>
    </source>
</evidence>
<keyword evidence="3" id="KW-0843">Virulence</keyword>
<evidence type="ECO:0000313" key="7">
    <source>
        <dbReference type="Proteomes" id="UP000674938"/>
    </source>
</evidence>
<name>A0A940SVD8_9ENTE</name>
<keyword evidence="7" id="KW-1185">Reference proteome</keyword>
<evidence type="ECO:0000256" key="3">
    <source>
        <dbReference type="ARBA" id="ARBA00023026"/>
    </source>
</evidence>
<evidence type="ECO:0000256" key="5">
    <source>
        <dbReference type="SAM" id="Coils"/>
    </source>
</evidence>
<organism evidence="6 7">
    <name type="scientific">Vagococcus allomyrinae</name>
    <dbReference type="NCBI Taxonomy" id="2794353"/>
    <lineage>
        <taxon>Bacteria</taxon>
        <taxon>Bacillati</taxon>
        <taxon>Bacillota</taxon>
        <taxon>Bacilli</taxon>
        <taxon>Lactobacillales</taxon>
        <taxon>Enterococcaceae</taxon>
        <taxon>Vagococcus</taxon>
    </lineage>
</organism>
<keyword evidence="5" id="KW-0175">Coiled coil</keyword>